<dbReference type="OrthoDB" id="654191at2759"/>
<comment type="catalytic activity">
    <reaction evidence="6">
        <text>S-ubiquitinyl-[E2 ubiquitin-conjugating enzyme]-L-cysteine + [acceptor protein]-L-lysine = [E2 ubiquitin-conjugating enzyme]-L-cysteine + N(6)-ubiquitinyl-[acceptor protein]-L-lysine.</text>
        <dbReference type="EC" id="2.3.2.27"/>
    </reaction>
</comment>
<dbReference type="Proteomes" id="UP001139887">
    <property type="component" value="Unassembled WGS sequence"/>
</dbReference>
<keyword evidence="2 6" id="KW-0479">Metal-binding</keyword>
<feature type="compositionally biased region" description="Polar residues" evidence="8">
    <location>
        <begin position="245"/>
        <end position="256"/>
    </location>
</feature>
<gene>
    <name evidence="9" type="primary">BRE1_2</name>
    <name evidence="9" type="ORF">IWW36_005902</name>
</gene>
<protein>
    <recommendedName>
        <fullName evidence="6">E3 ubiquitin protein ligase</fullName>
        <ecNumber evidence="6">2.3.2.27</ecNumber>
    </recommendedName>
</protein>
<comment type="similarity">
    <text evidence="6">Belongs to the BRE1 family.</text>
</comment>
<dbReference type="PANTHER" id="PTHR23163">
    <property type="entry name" value="RING FINGER PROTEIN-RELATED"/>
    <property type="match status" value="1"/>
</dbReference>
<dbReference type="GO" id="GO:0006325">
    <property type="term" value="P:chromatin organization"/>
    <property type="evidence" value="ECO:0007669"/>
    <property type="project" value="UniProtKB-KW"/>
</dbReference>
<evidence type="ECO:0000256" key="4">
    <source>
        <dbReference type="ARBA" id="ARBA00022833"/>
    </source>
</evidence>
<keyword evidence="10" id="KW-1185">Reference proteome</keyword>
<feature type="region of interest" description="Disordered" evidence="8">
    <location>
        <begin position="234"/>
        <end position="305"/>
    </location>
</feature>
<keyword evidence="3 6" id="KW-0863">Zinc-finger</keyword>
<reference evidence="9" key="1">
    <citation type="submission" date="2022-07" db="EMBL/GenBank/DDBJ databases">
        <title>Phylogenomic reconstructions and comparative analyses of Kickxellomycotina fungi.</title>
        <authorList>
            <person name="Reynolds N.K."/>
            <person name="Stajich J.E."/>
            <person name="Barry K."/>
            <person name="Grigoriev I.V."/>
            <person name="Crous P."/>
            <person name="Smith M.E."/>
        </authorList>
    </citation>
    <scope>NUCLEOTIDE SEQUENCE</scope>
    <source>
        <strain evidence="9">NRRL 1566</strain>
    </source>
</reference>
<evidence type="ECO:0000256" key="2">
    <source>
        <dbReference type="ARBA" id="ARBA00022723"/>
    </source>
</evidence>
<feature type="coiled-coil region" evidence="7">
    <location>
        <begin position="195"/>
        <end position="233"/>
    </location>
</feature>
<dbReference type="GO" id="GO:0005634">
    <property type="term" value="C:nucleus"/>
    <property type="evidence" value="ECO:0007669"/>
    <property type="project" value="UniProtKB-SubCell"/>
</dbReference>
<comment type="pathway">
    <text evidence="6">Protein modification; protein ubiquitination.</text>
</comment>
<evidence type="ECO:0000256" key="8">
    <source>
        <dbReference type="SAM" id="MobiDB-lite"/>
    </source>
</evidence>
<evidence type="ECO:0000256" key="7">
    <source>
        <dbReference type="SAM" id="Coils"/>
    </source>
</evidence>
<keyword evidence="6 9" id="KW-0808">Transferase</keyword>
<keyword evidence="5 6" id="KW-0539">Nucleus</keyword>
<accession>A0A9W8I2S7</accession>
<feature type="coiled-coil region" evidence="7">
    <location>
        <begin position="305"/>
        <end position="335"/>
    </location>
</feature>
<dbReference type="GO" id="GO:0008270">
    <property type="term" value="F:zinc ion binding"/>
    <property type="evidence" value="ECO:0007669"/>
    <property type="project" value="UniProtKB-KW"/>
</dbReference>
<feature type="coiled-coil region" evidence="7">
    <location>
        <begin position="58"/>
        <end position="92"/>
    </location>
</feature>
<keyword evidence="4 6" id="KW-0862">Zinc</keyword>
<keyword evidence="6" id="KW-0833">Ubl conjugation pathway</keyword>
<keyword evidence="9" id="KW-0012">Acyltransferase</keyword>
<dbReference type="PANTHER" id="PTHR23163:SF0">
    <property type="entry name" value="E3 UBIQUITIN-PROTEIN LIGASE BRE1"/>
    <property type="match status" value="1"/>
</dbReference>
<keyword evidence="6 7" id="KW-0175">Coiled coil</keyword>
<evidence type="ECO:0000256" key="1">
    <source>
        <dbReference type="ARBA" id="ARBA00004123"/>
    </source>
</evidence>
<dbReference type="EMBL" id="JANBUW010001765">
    <property type="protein sequence ID" value="KAJ2842452.1"/>
    <property type="molecule type" value="Genomic_DNA"/>
</dbReference>
<dbReference type="AlphaFoldDB" id="A0A9W8I2S7"/>
<dbReference type="GO" id="GO:0033503">
    <property type="term" value="C:HULC complex"/>
    <property type="evidence" value="ECO:0007669"/>
    <property type="project" value="TreeGrafter"/>
</dbReference>
<dbReference type="InterPro" id="IPR013956">
    <property type="entry name" value="E3_ubiquit_lig_Bre1"/>
</dbReference>
<sequence length="352" mass="38936">MTERKRRSEDGRDADAQPPPTLAKKRHTAKADDFEALSAEFDENAAMLDLGAIREFQKEAIWRQMQEYKRDAQRAEQRSANIEQRQAAWEERIAGVCTMWDQAIHDLDAIVNGVETAEATEPQTWLDIMLPRKLPASSSSASDPAADNARAGMEKFNASVNNVLRQLQAKSKQSEIDWQAAIDRLSQTRATQADMEEMKAQVALLSRQLTESKEMLELRESELRRALKQLDRQICPTVRKDNGDAGTSSAHGSKSPNKADAGAQDQHAASPAVSTPGTSSGGVANGAAAMSATAMQAQQDREQFKQLAESRLAEIEEKVRENTELQMQVDSLKLQIAAVPDYVISETPLYKQ</sequence>
<dbReference type="EC" id="2.3.2.27" evidence="6"/>
<name>A0A9W8I2S7_9FUNG</name>
<feature type="non-terminal residue" evidence="9">
    <location>
        <position position="352"/>
    </location>
</feature>
<proteinExistence type="inferred from homology"/>
<evidence type="ECO:0000256" key="5">
    <source>
        <dbReference type="ARBA" id="ARBA00023242"/>
    </source>
</evidence>
<feature type="compositionally biased region" description="Basic and acidic residues" evidence="8">
    <location>
        <begin position="1"/>
        <end position="15"/>
    </location>
</feature>
<dbReference type="GO" id="GO:0016567">
    <property type="term" value="P:protein ubiquitination"/>
    <property type="evidence" value="ECO:0007669"/>
    <property type="project" value="UniProtKB-UniRule"/>
</dbReference>
<organism evidence="9 10">
    <name type="scientific">Coemansia brasiliensis</name>
    <dbReference type="NCBI Taxonomy" id="2650707"/>
    <lineage>
        <taxon>Eukaryota</taxon>
        <taxon>Fungi</taxon>
        <taxon>Fungi incertae sedis</taxon>
        <taxon>Zoopagomycota</taxon>
        <taxon>Kickxellomycotina</taxon>
        <taxon>Kickxellomycetes</taxon>
        <taxon>Kickxellales</taxon>
        <taxon>Kickxellaceae</taxon>
        <taxon>Coemansia</taxon>
    </lineage>
</organism>
<evidence type="ECO:0000313" key="9">
    <source>
        <dbReference type="EMBL" id="KAJ2842452.1"/>
    </source>
</evidence>
<evidence type="ECO:0000256" key="3">
    <source>
        <dbReference type="ARBA" id="ARBA00022771"/>
    </source>
</evidence>
<comment type="caution">
    <text evidence="9">The sequence shown here is derived from an EMBL/GenBank/DDBJ whole genome shotgun (WGS) entry which is preliminary data.</text>
</comment>
<evidence type="ECO:0000256" key="6">
    <source>
        <dbReference type="RuleBase" id="RU365038"/>
    </source>
</evidence>
<comment type="subcellular location">
    <subcellularLocation>
        <location evidence="1 6">Nucleus</location>
    </subcellularLocation>
</comment>
<dbReference type="GO" id="GO:0061630">
    <property type="term" value="F:ubiquitin protein ligase activity"/>
    <property type="evidence" value="ECO:0007669"/>
    <property type="project" value="UniProtKB-EC"/>
</dbReference>
<feature type="compositionally biased region" description="Low complexity" evidence="8">
    <location>
        <begin position="285"/>
        <end position="298"/>
    </location>
</feature>
<evidence type="ECO:0000313" key="10">
    <source>
        <dbReference type="Proteomes" id="UP001139887"/>
    </source>
</evidence>
<keyword evidence="6" id="KW-0156">Chromatin regulator</keyword>
<feature type="region of interest" description="Disordered" evidence="8">
    <location>
        <begin position="1"/>
        <end position="29"/>
    </location>
</feature>